<dbReference type="STRING" id="314225.ELI_12890"/>
<name>Q2N6M1_ERYLH</name>
<feature type="compositionally biased region" description="Low complexity" evidence="1">
    <location>
        <begin position="1"/>
        <end position="11"/>
    </location>
</feature>
<feature type="compositionally biased region" description="Basic residues" evidence="1">
    <location>
        <begin position="19"/>
        <end position="34"/>
    </location>
</feature>
<gene>
    <name evidence="2" type="ordered locus">ELI_12890</name>
</gene>
<dbReference type="Proteomes" id="UP000008808">
    <property type="component" value="Chromosome"/>
</dbReference>
<protein>
    <submittedName>
        <fullName evidence="2">Uncharacterized protein</fullName>
    </submittedName>
</protein>
<feature type="region of interest" description="Disordered" evidence="1">
    <location>
        <begin position="1"/>
        <end position="34"/>
    </location>
</feature>
<organism evidence="2 3">
    <name type="scientific">Erythrobacter litoralis (strain HTCC2594)</name>
    <dbReference type="NCBI Taxonomy" id="314225"/>
    <lineage>
        <taxon>Bacteria</taxon>
        <taxon>Pseudomonadati</taxon>
        <taxon>Pseudomonadota</taxon>
        <taxon>Alphaproteobacteria</taxon>
        <taxon>Sphingomonadales</taxon>
        <taxon>Erythrobacteraceae</taxon>
        <taxon>Erythrobacter/Porphyrobacter group</taxon>
        <taxon>Erythrobacter</taxon>
    </lineage>
</organism>
<proteinExistence type="predicted"/>
<dbReference type="KEGG" id="eli:ELI_12890"/>
<keyword evidence="3" id="KW-1185">Reference proteome</keyword>
<reference evidence="3" key="1">
    <citation type="journal article" date="2009" name="J. Bacteriol.">
        <title>Complete genome sequence of Erythrobacter litoralis HTCC2594.</title>
        <authorList>
            <person name="Oh H.M."/>
            <person name="Giovannoni S.J."/>
            <person name="Ferriera S."/>
            <person name="Johnson J."/>
            <person name="Cho J.C."/>
        </authorList>
    </citation>
    <scope>NUCLEOTIDE SEQUENCE [LARGE SCALE GENOMIC DNA]</scope>
    <source>
        <strain evidence="3">HTCC2594</strain>
    </source>
</reference>
<dbReference type="AlphaFoldDB" id="Q2N6M1"/>
<evidence type="ECO:0000256" key="1">
    <source>
        <dbReference type="SAM" id="MobiDB-lite"/>
    </source>
</evidence>
<dbReference type="EMBL" id="CP000157">
    <property type="protein sequence ID" value="ABC64670.1"/>
    <property type="molecule type" value="Genomic_DNA"/>
</dbReference>
<accession>Q2N6M1</accession>
<evidence type="ECO:0000313" key="3">
    <source>
        <dbReference type="Proteomes" id="UP000008808"/>
    </source>
</evidence>
<dbReference type="HOGENOM" id="CLU_3373705_0_0_5"/>
<sequence length="34" mass="3759">MWRSTVGGVEAEGADGAKRHLHSRPQARLRARSD</sequence>
<evidence type="ECO:0000313" key="2">
    <source>
        <dbReference type="EMBL" id="ABC64670.1"/>
    </source>
</evidence>